<name>A0ABV7E1L5_9RHOB</name>
<proteinExistence type="predicted"/>
<organism evidence="1 2">
    <name type="scientific">Tabrizicola soli</name>
    <dbReference type="NCBI Taxonomy" id="2185115"/>
    <lineage>
        <taxon>Bacteria</taxon>
        <taxon>Pseudomonadati</taxon>
        <taxon>Pseudomonadota</taxon>
        <taxon>Alphaproteobacteria</taxon>
        <taxon>Rhodobacterales</taxon>
        <taxon>Paracoccaceae</taxon>
        <taxon>Tabrizicola</taxon>
    </lineage>
</organism>
<evidence type="ECO:0000313" key="2">
    <source>
        <dbReference type="Proteomes" id="UP001595445"/>
    </source>
</evidence>
<dbReference type="EMBL" id="JBHRSM010000053">
    <property type="protein sequence ID" value="MFC3088526.1"/>
    <property type="molecule type" value="Genomic_DNA"/>
</dbReference>
<dbReference type="Proteomes" id="UP001595445">
    <property type="component" value="Unassembled WGS sequence"/>
</dbReference>
<accession>A0ABV7E1L5</accession>
<dbReference type="RefSeq" id="WP_197644643.1">
    <property type="nucleotide sequence ID" value="NZ_JAEACP010000012.1"/>
</dbReference>
<sequence>MSQANIKYVRNMAGEALFQAEGSDVYVSLGHMKSFSTNSEPTVDNIYSSISGNRVKSDVDTTEVNESGTCVLRETGARQLAMAKLAVQGQLVQTARTGVIRSGTNAKAGYTIDLGLAVTSLTATDGTDPLVLGVDYDLDAAAGLFTFLVDQAEWDISHGNAAITASDNLSVIGALSAPQGTRGRLILVQRQKRGPTRVKWSGKVVIWPNGEIMWHEDEGAKVDVPLKFDVIEDATQPIGRRFSVIEEIPNT</sequence>
<protein>
    <submittedName>
        <fullName evidence="1">Uncharacterized protein</fullName>
    </submittedName>
</protein>
<evidence type="ECO:0000313" key="1">
    <source>
        <dbReference type="EMBL" id="MFC3088526.1"/>
    </source>
</evidence>
<comment type="caution">
    <text evidence="1">The sequence shown here is derived from an EMBL/GenBank/DDBJ whole genome shotgun (WGS) entry which is preliminary data.</text>
</comment>
<keyword evidence="2" id="KW-1185">Reference proteome</keyword>
<gene>
    <name evidence="1" type="ORF">ACFOD6_21010</name>
</gene>
<reference evidence="2" key="1">
    <citation type="journal article" date="2019" name="Int. J. Syst. Evol. Microbiol.">
        <title>The Global Catalogue of Microorganisms (GCM) 10K type strain sequencing project: providing services to taxonomists for standard genome sequencing and annotation.</title>
        <authorList>
            <consortium name="The Broad Institute Genomics Platform"/>
            <consortium name="The Broad Institute Genome Sequencing Center for Infectious Disease"/>
            <person name="Wu L."/>
            <person name="Ma J."/>
        </authorList>
    </citation>
    <scope>NUCLEOTIDE SEQUENCE [LARGE SCALE GENOMIC DNA]</scope>
    <source>
        <strain evidence="2">KCTC 62102</strain>
    </source>
</reference>